<sequence>MDTGTHFVIGLGLGGLAMVDPVLSADTTTAAAAITGMVLGSQAPDADTILRLKGNATYIRNHRGITHSLPFLFIWTLVITGILTLVFGSLPIVHIAAWVFLAVALHVFSDLFNTYGTQAIRPFSHKWISWNIIHIFDPYIFASHTFALILWGLGISTPQIIFPVLYSTVVLYYVIKTVHHYRLTRSMPQLDPEHVEGESYMLIPTVKYHVWNVVKKQADGEYRLGELSSRQLKWIDSASCSDHPLVKKAEQHPDIQSFLYFTKYACAEWKEHPWGYEVRWFDVRYRHRKQYPFVAVVVLNRNEEIMDSYVGWISDKRMEKKLRFDSY</sequence>
<feature type="transmembrane region" description="Helical" evidence="1">
    <location>
        <begin position="69"/>
        <end position="89"/>
    </location>
</feature>
<dbReference type="GO" id="GO:0016787">
    <property type="term" value="F:hydrolase activity"/>
    <property type="evidence" value="ECO:0007669"/>
    <property type="project" value="UniProtKB-KW"/>
</dbReference>
<comment type="caution">
    <text evidence="2">The sequence shown here is derived from an EMBL/GenBank/DDBJ whole genome shotgun (WGS) entry which is preliminary data.</text>
</comment>
<dbReference type="InterPro" id="IPR053170">
    <property type="entry name" value="Transcription_regulator"/>
</dbReference>
<keyword evidence="2" id="KW-0378">Hydrolase</keyword>
<feature type="transmembrane region" description="Helical" evidence="1">
    <location>
        <begin position="127"/>
        <end position="151"/>
    </location>
</feature>
<keyword evidence="3" id="KW-1185">Reference proteome</keyword>
<keyword evidence="1" id="KW-0812">Transmembrane</keyword>
<feature type="transmembrane region" description="Helical" evidence="1">
    <location>
        <begin position="95"/>
        <end position="115"/>
    </location>
</feature>
<dbReference type="EMBL" id="JBHUMM010000005">
    <property type="protein sequence ID" value="MFD2670706.1"/>
    <property type="molecule type" value="Genomic_DNA"/>
</dbReference>
<accession>A0ABW5R7K2</accession>
<evidence type="ECO:0000256" key="1">
    <source>
        <dbReference type="SAM" id="Phobius"/>
    </source>
</evidence>
<gene>
    <name evidence="2" type="ORF">ACFSUC_03665</name>
</gene>
<proteinExistence type="predicted"/>
<dbReference type="InterPro" id="IPR007404">
    <property type="entry name" value="YdjM-like"/>
</dbReference>
<evidence type="ECO:0000313" key="3">
    <source>
        <dbReference type="Proteomes" id="UP001597497"/>
    </source>
</evidence>
<protein>
    <submittedName>
        <fullName evidence="2">Metal-dependent hydrolase</fullName>
    </submittedName>
</protein>
<dbReference type="Pfam" id="PF04307">
    <property type="entry name" value="YdjM"/>
    <property type="match status" value="1"/>
</dbReference>
<dbReference type="PANTHER" id="PTHR40031">
    <property type="entry name" value="HYPOTHETICAL MEMBRANE SPANNING PROTEIN"/>
    <property type="match status" value="1"/>
</dbReference>
<organism evidence="2 3">
    <name type="scientific">Marinicrinis sediminis</name>
    <dbReference type="NCBI Taxonomy" id="1652465"/>
    <lineage>
        <taxon>Bacteria</taxon>
        <taxon>Bacillati</taxon>
        <taxon>Bacillota</taxon>
        <taxon>Bacilli</taxon>
        <taxon>Bacillales</taxon>
        <taxon>Paenibacillaceae</taxon>
    </lineage>
</organism>
<reference evidence="3" key="1">
    <citation type="journal article" date="2019" name="Int. J. Syst. Evol. Microbiol.">
        <title>The Global Catalogue of Microorganisms (GCM) 10K type strain sequencing project: providing services to taxonomists for standard genome sequencing and annotation.</title>
        <authorList>
            <consortium name="The Broad Institute Genomics Platform"/>
            <consortium name="The Broad Institute Genome Sequencing Center for Infectious Disease"/>
            <person name="Wu L."/>
            <person name="Ma J."/>
        </authorList>
    </citation>
    <scope>NUCLEOTIDE SEQUENCE [LARGE SCALE GENOMIC DNA]</scope>
    <source>
        <strain evidence="3">KCTC 33676</strain>
    </source>
</reference>
<keyword evidence="1" id="KW-0472">Membrane</keyword>
<dbReference type="PANTHER" id="PTHR40031:SF1">
    <property type="entry name" value="MEMBRANE-BOUND METAL-DEPENDENT HYDROLASE"/>
    <property type="match status" value="1"/>
</dbReference>
<name>A0ABW5R7K2_9BACL</name>
<dbReference type="RefSeq" id="WP_379928130.1">
    <property type="nucleotide sequence ID" value="NZ_JBHUMM010000005.1"/>
</dbReference>
<feature type="transmembrane region" description="Helical" evidence="1">
    <location>
        <begin position="157"/>
        <end position="175"/>
    </location>
</feature>
<evidence type="ECO:0000313" key="2">
    <source>
        <dbReference type="EMBL" id="MFD2670706.1"/>
    </source>
</evidence>
<keyword evidence="1" id="KW-1133">Transmembrane helix</keyword>
<dbReference type="Proteomes" id="UP001597497">
    <property type="component" value="Unassembled WGS sequence"/>
</dbReference>